<dbReference type="EMBL" id="JAJEQE010000054">
    <property type="protein sequence ID" value="MCC2150054.1"/>
    <property type="molecule type" value="Genomic_DNA"/>
</dbReference>
<proteinExistence type="predicted"/>
<keyword evidence="2" id="KW-1185">Reference proteome</keyword>
<dbReference type="Gene3D" id="3.10.450.40">
    <property type="match status" value="1"/>
</dbReference>
<protein>
    <submittedName>
        <fullName evidence="1">DUF2634 domain-containing protein</fullName>
    </submittedName>
</protein>
<reference evidence="1 2" key="1">
    <citation type="submission" date="2021-10" db="EMBL/GenBank/DDBJ databases">
        <title>Anaerobic single-cell dispensing facilitates the cultivation of human gut bacteria.</title>
        <authorList>
            <person name="Afrizal A."/>
        </authorList>
    </citation>
    <scope>NUCLEOTIDE SEQUENCE [LARGE SCALE GENOMIC DNA]</scope>
    <source>
        <strain evidence="1 2">CLA-AA-H246</strain>
    </source>
</reference>
<dbReference type="RefSeq" id="WP_248835906.1">
    <property type="nucleotide sequence ID" value="NZ_JAJEQE010000054.1"/>
</dbReference>
<gene>
    <name evidence="1" type="ORF">LKD42_12530</name>
</gene>
<evidence type="ECO:0000313" key="1">
    <source>
        <dbReference type="EMBL" id="MCC2150054.1"/>
    </source>
</evidence>
<name>A0ABS8EYP3_9FIRM</name>
<organism evidence="1 2">
    <name type="scientific">Hominisplanchenecus faecis</name>
    <dbReference type="NCBI Taxonomy" id="2885351"/>
    <lineage>
        <taxon>Bacteria</taxon>
        <taxon>Bacillati</taxon>
        <taxon>Bacillota</taxon>
        <taxon>Clostridia</taxon>
        <taxon>Lachnospirales</taxon>
        <taxon>Lachnospiraceae</taxon>
        <taxon>Hominisplanchenecus</taxon>
    </lineage>
</organism>
<evidence type="ECO:0000313" key="2">
    <source>
        <dbReference type="Proteomes" id="UP001299235"/>
    </source>
</evidence>
<dbReference type="Proteomes" id="UP001299235">
    <property type="component" value="Unassembled WGS sequence"/>
</dbReference>
<comment type="caution">
    <text evidence="1">The sequence shown here is derived from an EMBL/GenBank/DDBJ whole genome shotgun (WGS) entry which is preliminary data.</text>
</comment>
<dbReference type="Pfam" id="PF10934">
    <property type="entry name" value="Sheath_initiator"/>
    <property type="match status" value="1"/>
</dbReference>
<accession>A0ABS8EYP3</accession>
<dbReference type="InterPro" id="IPR020288">
    <property type="entry name" value="Sheath_initiator"/>
</dbReference>
<sequence>MFPFDIEDEEAMPEIEEEKELEEYEVDFESGKLTGRKISGKEAVKQWIHIALSIDRYHYTQYSWEYGSELRELIGKHYDEAYIMTEAKRMVEEAVMQNEKITGIRDFKCSMKCSTLTMSFTAETIYGEIEVSENV</sequence>